<dbReference type="AlphaFoldDB" id="A0A1G2JKR5"/>
<dbReference type="EMBL" id="MHPU01000039">
    <property type="protein sequence ID" value="OGZ87737.1"/>
    <property type="molecule type" value="Genomic_DNA"/>
</dbReference>
<sequence length="577" mass="67237">MNSEIKNCQNCKQEFTIESEDFDFYEKVKVPAPTFCPECRMQRRMIFMNERALYKRQCDLCHKDVISVFPANATHPVYCTPCWWSDNWNPLIYGKDYDFSKSFFQQFKELMSVFPWPALDTIEPSMVNSPYCSISSYLKNCYFFHNSDYSENSAYGAFTERAKDSYDLFTIDGCEQCYEGVNLVNCNCALFSMNCENCHNVSFSRDLTGCSYCFGCINLRNKNYYIFNEPYSKEEYFSKLKTFDAGSYKAVQGVKENAKSLFLKSPRRFAHSRRNSKTTGEYVNQSKNTQFAYQVIGAEDSKYVHFLIIAPTKDSYDLTMWGGNANRLYECMGCGGGQDDVKFSYGCWSDATMNLEYCMVVKVPCTNLFGCIGLRRKSYCILNKQYTKEEYNLLCDKIIKHMNDAPFIDKLGKVYKYGEFFPAELGQFAYNESVAQQFFPLDKQEAIKQGYNWKDSEERNYKIDLKSQNLPDHIKDVSDDIAGKVIECAHKGECNEQCTTAYKIIPQELQFYKKMDLPLPRLCPNCRHYQRLAQRNPIKLWHRQCMNVGCKNEFETSYAPDRPEIIYCETCYNNEVA</sequence>
<gene>
    <name evidence="1" type="ORF">A2561_03535</name>
</gene>
<evidence type="ECO:0000313" key="1">
    <source>
        <dbReference type="EMBL" id="OGZ87737.1"/>
    </source>
</evidence>
<accession>A0A1G2JKR5</accession>
<protein>
    <submittedName>
        <fullName evidence="1">Uncharacterized protein</fullName>
    </submittedName>
</protein>
<reference evidence="1 2" key="1">
    <citation type="journal article" date="2016" name="Nat. Commun.">
        <title>Thousands of microbial genomes shed light on interconnected biogeochemical processes in an aquifer system.</title>
        <authorList>
            <person name="Anantharaman K."/>
            <person name="Brown C.T."/>
            <person name="Hug L.A."/>
            <person name="Sharon I."/>
            <person name="Castelle C.J."/>
            <person name="Probst A.J."/>
            <person name="Thomas B.C."/>
            <person name="Singh A."/>
            <person name="Wilkins M.J."/>
            <person name="Karaoz U."/>
            <person name="Brodie E.L."/>
            <person name="Williams K.H."/>
            <person name="Hubbard S.S."/>
            <person name="Banfield J.F."/>
        </authorList>
    </citation>
    <scope>NUCLEOTIDE SEQUENCE [LARGE SCALE GENOMIC DNA]</scope>
</reference>
<comment type="caution">
    <text evidence="1">The sequence shown here is derived from an EMBL/GenBank/DDBJ whole genome shotgun (WGS) entry which is preliminary data.</text>
</comment>
<proteinExistence type="predicted"/>
<dbReference type="Proteomes" id="UP000178935">
    <property type="component" value="Unassembled WGS sequence"/>
</dbReference>
<organism evidence="1 2">
    <name type="scientific">Candidatus Staskawiczbacteria bacterium RIFOXYD1_FULL_32_13</name>
    <dbReference type="NCBI Taxonomy" id="1802234"/>
    <lineage>
        <taxon>Bacteria</taxon>
        <taxon>Candidatus Staskawicziibacteriota</taxon>
    </lineage>
</organism>
<evidence type="ECO:0000313" key="2">
    <source>
        <dbReference type="Proteomes" id="UP000178935"/>
    </source>
</evidence>
<name>A0A1G2JKR5_9BACT</name>